<reference evidence="11" key="1">
    <citation type="submission" date="2023-08" db="EMBL/GenBank/DDBJ databases">
        <title>A de novo genome assembly of Solanum verrucosum Schlechtendal, a Mexican diploid species geographically isolated from the other diploid A-genome species in potato relatives.</title>
        <authorList>
            <person name="Hosaka K."/>
        </authorList>
    </citation>
    <scope>NUCLEOTIDE SEQUENCE</scope>
    <source>
        <tissue evidence="11">Young leaves</tissue>
    </source>
</reference>
<dbReference type="EMBL" id="CP133623">
    <property type="protein sequence ID" value="WMV58254.1"/>
    <property type="molecule type" value="Genomic_DNA"/>
</dbReference>
<keyword evidence="4" id="KW-0547">Nucleotide-binding</keyword>
<accession>A0AAF0V6K0</accession>
<keyword evidence="12" id="KW-1185">Reference proteome</keyword>
<dbReference type="GO" id="GO:0005524">
    <property type="term" value="F:ATP binding"/>
    <property type="evidence" value="ECO:0007669"/>
    <property type="project" value="UniProtKB-KW"/>
</dbReference>
<keyword evidence="3 9" id="KW-0812">Transmembrane</keyword>
<evidence type="ECO:0000256" key="5">
    <source>
        <dbReference type="ARBA" id="ARBA00022840"/>
    </source>
</evidence>
<keyword evidence="7 9" id="KW-0472">Membrane</keyword>
<gene>
    <name evidence="11" type="ORF">MTR67_051639</name>
</gene>
<organism evidence="11 12">
    <name type="scientific">Solanum verrucosum</name>
    <dbReference type="NCBI Taxonomy" id="315347"/>
    <lineage>
        <taxon>Eukaryota</taxon>
        <taxon>Viridiplantae</taxon>
        <taxon>Streptophyta</taxon>
        <taxon>Embryophyta</taxon>
        <taxon>Tracheophyta</taxon>
        <taxon>Spermatophyta</taxon>
        <taxon>Magnoliopsida</taxon>
        <taxon>eudicotyledons</taxon>
        <taxon>Gunneridae</taxon>
        <taxon>Pentapetalae</taxon>
        <taxon>asterids</taxon>
        <taxon>lamiids</taxon>
        <taxon>Solanales</taxon>
        <taxon>Solanaceae</taxon>
        <taxon>Solanoideae</taxon>
        <taxon>Solaneae</taxon>
        <taxon>Solanum</taxon>
    </lineage>
</organism>
<dbReference type="PANTHER" id="PTHR24223">
    <property type="entry name" value="ATP-BINDING CASSETTE SUB-FAMILY C"/>
    <property type="match status" value="1"/>
</dbReference>
<evidence type="ECO:0000256" key="9">
    <source>
        <dbReference type="SAM" id="Phobius"/>
    </source>
</evidence>
<dbReference type="Proteomes" id="UP001234989">
    <property type="component" value="Chromosome 12"/>
</dbReference>
<evidence type="ECO:0000256" key="6">
    <source>
        <dbReference type="ARBA" id="ARBA00022989"/>
    </source>
</evidence>
<feature type="transmembrane region" description="Helical" evidence="9">
    <location>
        <begin position="266"/>
        <end position="283"/>
    </location>
</feature>
<name>A0AAF0V6K0_SOLVR</name>
<dbReference type="CDD" id="cd18579">
    <property type="entry name" value="ABC_6TM_ABCC_D1"/>
    <property type="match status" value="1"/>
</dbReference>
<dbReference type="SUPFAM" id="SSF90123">
    <property type="entry name" value="ABC transporter transmembrane region"/>
    <property type="match status" value="1"/>
</dbReference>
<dbReference type="InterPro" id="IPR044746">
    <property type="entry name" value="ABCC_6TM_D1"/>
</dbReference>
<evidence type="ECO:0000256" key="8">
    <source>
        <dbReference type="SAM" id="MobiDB-lite"/>
    </source>
</evidence>
<dbReference type="FunFam" id="1.20.1560.10:FF:000024">
    <property type="entry name" value="ABC transporter C family member 2"/>
    <property type="match status" value="1"/>
</dbReference>
<evidence type="ECO:0000256" key="1">
    <source>
        <dbReference type="ARBA" id="ARBA00004141"/>
    </source>
</evidence>
<protein>
    <recommendedName>
        <fullName evidence="10">ABC transmembrane type-1 domain-containing protein</fullName>
    </recommendedName>
</protein>
<evidence type="ECO:0000259" key="10">
    <source>
        <dbReference type="PROSITE" id="PS50929"/>
    </source>
</evidence>
<feature type="domain" description="ABC transmembrane type-1" evidence="10">
    <location>
        <begin position="62"/>
        <end position="292"/>
    </location>
</feature>
<dbReference type="PROSITE" id="PS50929">
    <property type="entry name" value="ABC_TM1F"/>
    <property type="match status" value="1"/>
</dbReference>
<evidence type="ECO:0000256" key="7">
    <source>
        <dbReference type="ARBA" id="ARBA00023136"/>
    </source>
</evidence>
<dbReference type="InterPro" id="IPR011527">
    <property type="entry name" value="ABC1_TM_dom"/>
</dbReference>
<keyword evidence="6 9" id="KW-1133">Transmembrane helix</keyword>
<dbReference type="GO" id="GO:0016020">
    <property type="term" value="C:membrane"/>
    <property type="evidence" value="ECO:0007669"/>
    <property type="project" value="UniProtKB-SubCell"/>
</dbReference>
<feature type="transmembrane region" description="Helical" evidence="9">
    <location>
        <begin position="154"/>
        <end position="176"/>
    </location>
</feature>
<dbReference type="InterPro" id="IPR050173">
    <property type="entry name" value="ABC_transporter_C-like"/>
</dbReference>
<dbReference type="Gene3D" id="1.20.1560.10">
    <property type="entry name" value="ABC transporter type 1, transmembrane domain"/>
    <property type="match status" value="1"/>
</dbReference>
<evidence type="ECO:0000256" key="2">
    <source>
        <dbReference type="ARBA" id="ARBA00022448"/>
    </source>
</evidence>
<evidence type="ECO:0000313" key="12">
    <source>
        <dbReference type="Proteomes" id="UP001234989"/>
    </source>
</evidence>
<proteinExistence type="predicted"/>
<evidence type="ECO:0000256" key="3">
    <source>
        <dbReference type="ARBA" id="ARBA00022692"/>
    </source>
</evidence>
<feature type="region of interest" description="Disordered" evidence="8">
    <location>
        <begin position="26"/>
        <end position="47"/>
    </location>
</feature>
<dbReference type="PANTHER" id="PTHR24223:SF375">
    <property type="entry name" value="ABC TRANSPORTER C FAMILY MEMBER 11-RELATED"/>
    <property type="match status" value="1"/>
</dbReference>
<sequence>MGGPTVHAGQSSTGFWGFDPRAKTTGRGLTYGPAAGGAPRTTRMDRGSPYSPWVAPATSGYLLSFGVLCEAQYFQNVMRVGFRMRSTLVAAIFRKSVRLTLEDRKQFPSGKITNMITTDANALQQVCQQLHVIWSAPFRIVIAMVLLYQQLGLASLLGALMLVLMIPMQTIIVSYMRKLSKEGLQYTDKRVGLTNEILAAMDVVKCYAWEKSFQSKVQGLRNGELSWFRKAQLLAAFNNFMLNSIPVLVTVISFGGFTLLGGNLTAARAFSSLSLFAILRFPLNMLPNIITQQFTSSNFLLTLTTVSRRLCRTILLFIEEYFRYVGLSISAFYMELINHPKLFL</sequence>
<keyword evidence="2" id="KW-0813">Transport</keyword>
<feature type="transmembrane region" description="Helical" evidence="9">
    <location>
        <begin position="53"/>
        <end position="74"/>
    </location>
</feature>
<feature type="transmembrane region" description="Helical" evidence="9">
    <location>
        <begin position="240"/>
        <end position="260"/>
    </location>
</feature>
<keyword evidence="5" id="KW-0067">ATP-binding</keyword>
<dbReference type="AlphaFoldDB" id="A0AAF0V6K0"/>
<evidence type="ECO:0000256" key="4">
    <source>
        <dbReference type="ARBA" id="ARBA00022741"/>
    </source>
</evidence>
<dbReference type="GO" id="GO:0140359">
    <property type="term" value="F:ABC-type transporter activity"/>
    <property type="evidence" value="ECO:0007669"/>
    <property type="project" value="InterPro"/>
</dbReference>
<comment type="subcellular location">
    <subcellularLocation>
        <location evidence="1">Membrane</location>
        <topology evidence="1">Multi-pass membrane protein</topology>
    </subcellularLocation>
</comment>
<evidence type="ECO:0000313" key="11">
    <source>
        <dbReference type="EMBL" id="WMV58254.1"/>
    </source>
</evidence>
<dbReference type="InterPro" id="IPR036640">
    <property type="entry name" value="ABC1_TM_sf"/>
</dbReference>
<dbReference type="Pfam" id="PF00664">
    <property type="entry name" value="ABC_membrane"/>
    <property type="match status" value="1"/>
</dbReference>